<dbReference type="GeneID" id="63819019"/>
<dbReference type="PANTHER" id="PTHR24362:SF309">
    <property type="entry name" value="PROTEIN KINASE DOMAIN-CONTAINING PROTEIN"/>
    <property type="match status" value="1"/>
</dbReference>
<dbReference type="InterPro" id="IPR011009">
    <property type="entry name" value="Kinase-like_dom_sf"/>
</dbReference>
<dbReference type="GO" id="GO:0005524">
    <property type="term" value="F:ATP binding"/>
    <property type="evidence" value="ECO:0007669"/>
    <property type="project" value="InterPro"/>
</dbReference>
<reference evidence="3 4" key="1">
    <citation type="journal article" date="2016" name="Mol. Biol. Evol.">
        <title>Comparative Genomics of Early-Diverging Mushroom-Forming Fungi Provides Insights into the Origins of Lignocellulose Decay Capabilities.</title>
        <authorList>
            <person name="Nagy L.G."/>
            <person name="Riley R."/>
            <person name="Tritt A."/>
            <person name="Adam C."/>
            <person name="Daum C."/>
            <person name="Floudas D."/>
            <person name="Sun H."/>
            <person name="Yadav J.S."/>
            <person name="Pangilinan J."/>
            <person name="Larsson K.H."/>
            <person name="Matsuura K."/>
            <person name="Barry K."/>
            <person name="Labutti K."/>
            <person name="Kuo R."/>
            <person name="Ohm R.A."/>
            <person name="Bhattacharya S.S."/>
            <person name="Shirouzu T."/>
            <person name="Yoshinaga Y."/>
            <person name="Martin F.M."/>
            <person name="Grigoriev I.V."/>
            <person name="Hibbett D.S."/>
        </authorList>
    </citation>
    <scope>NUCLEOTIDE SEQUENCE [LARGE SCALE GENOMIC DNA]</scope>
    <source>
        <strain evidence="3 4">93-53</strain>
    </source>
</reference>
<evidence type="ECO:0000313" key="3">
    <source>
        <dbReference type="EMBL" id="KZT03904.1"/>
    </source>
</evidence>
<name>A0A165D0R4_9APHY</name>
<dbReference type="GO" id="GO:0004672">
    <property type="term" value="F:protein kinase activity"/>
    <property type="evidence" value="ECO:0007669"/>
    <property type="project" value="InterPro"/>
</dbReference>
<dbReference type="InterPro" id="IPR008271">
    <property type="entry name" value="Ser/Thr_kinase_AS"/>
</dbReference>
<dbReference type="EMBL" id="KV427640">
    <property type="protein sequence ID" value="KZT03904.1"/>
    <property type="molecule type" value="Genomic_DNA"/>
</dbReference>
<dbReference type="Pfam" id="PF00069">
    <property type="entry name" value="Pkinase"/>
    <property type="match status" value="1"/>
</dbReference>
<protein>
    <recommendedName>
        <fullName evidence="2">Protein kinase domain-containing protein</fullName>
    </recommendedName>
</protein>
<evidence type="ECO:0000313" key="4">
    <source>
        <dbReference type="Proteomes" id="UP000076871"/>
    </source>
</evidence>
<dbReference type="Proteomes" id="UP000076871">
    <property type="component" value="Unassembled WGS sequence"/>
</dbReference>
<evidence type="ECO:0000259" key="2">
    <source>
        <dbReference type="PROSITE" id="PS50011"/>
    </source>
</evidence>
<sequence>MLEAFKVILGDQYQAAYFGSLTNSNAAEEQSGAPAAGGEETAEAEDEHHNNRTQPWRQADRLELMHIADIASENWEMFWKRPLALKGDIAHAIFFLRLMLHIPQGRITPVRNKSQITLILEIAGGKGLDVKERYRTYKPFSDFLIMKSKLPRQLTEVDSTGLGTDWPVDKARMFLTGAAFVRFANAFLNAFKLTKNFVLVINFLRGSGEASRYTLFQRPNDRMVYWRERRFELTTPIGRVDFARQLYNHIHMLHGSVEEEEDTRENTELLKLKIETQAKKFALKSVHTRGTKRKHEPDNGNSNVAGGGGGGGANTAAAAAELRAHGYEIKPEVIWDASGGALEPLFKMPSHILTVYRPSDPSTEFIAKEVDEGSNELQILADIRRLSPASNHVISLLDSFPGQAGAWAILPKVPNSLADYLALAPDELRGNVVEICLGLIEGLTYLHENLFAHRDIKPANLLVDRYFCLKIIDFDVAVRLRYEGEKVTGYCGTAGWIAPEVEKGLEYDPIKADCWSCGCVILHLFDRLKGSDESLRIFAEELKANDPRDRPQLREWGAPPSPLSPAPPLSRASSASSAASPASPASLVPPDSLPPLRMPKSSFDDAWQRRTEVVEDHTEDSDPPAKKIRHAKPVRNAAAGRENIRGLRVSEILP</sequence>
<dbReference type="PROSITE" id="PS50011">
    <property type="entry name" value="PROTEIN_KINASE_DOM"/>
    <property type="match status" value="1"/>
</dbReference>
<dbReference type="AlphaFoldDB" id="A0A165D0R4"/>
<organism evidence="3 4">
    <name type="scientific">Laetiporus sulphureus 93-53</name>
    <dbReference type="NCBI Taxonomy" id="1314785"/>
    <lineage>
        <taxon>Eukaryota</taxon>
        <taxon>Fungi</taxon>
        <taxon>Dikarya</taxon>
        <taxon>Basidiomycota</taxon>
        <taxon>Agaricomycotina</taxon>
        <taxon>Agaricomycetes</taxon>
        <taxon>Polyporales</taxon>
        <taxon>Laetiporus</taxon>
    </lineage>
</organism>
<feature type="domain" description="Protein kinase" evidence="2">
    <location>
        <begin position="231"/>
        <end position="654"/>
    </location>
</feature>
<dbReference type="PANTHER" id="PTHR24362">
    <property type="entry name" value="SERINE/THREONINE-PROTEIN KINASE NEK"/>
    <property type="match status" value="1"/>
</dbReference>
<dbReference type="InterPro" id="IPR000719">
    <property type="entry name" value="Prot_kinase_dom"/>
</dbReference>
<feature type="region of interest" description="Disordered" evidence="1">
    <location>
        <begin position="546"/>
        <end position="654"/>
    </location>
</feature>
<dbReference type="Gene3D" id="1.10.510.10">
    <property type="entry name" value="Transferase(Phosphotransferase) domain 1"/>
    <property type="match status" value="1"/>
</dbReference>
<gene>
    <name evidence="3" type="ORF">LAESUDRAFT_317541</name>
</gene>
<evidence type="ECO:0000256" key="1">
    <source>
        <dbReference type="SAM" id="MobiDB-lite"/>
    </source>
</evidence>
<dbReference type="OrthoDB" id="2803896at2759"/>
<accession>A0A165D0R4</accession>
<feature type="region of interest" description="Disordered" evidence="1">
    <location>
        <begin position="28"/>
        <end position="56"/>
    </location>
</feature>
<dbReference type="PROSITE" id="PS00108">
    <property type="entry name" value="PROTEIN_KINASE_ST"/>
    <property type="match status" value="1"/>
</dbReference>
<feature type="compositionally biased region" description="Pro residues" evidence="1">
    <location>
        <begin position="559"/>
        <end position="568"/>
    </location>
</feature>
<feature type="compositionally biased region" description="Basic and acidic residues" evidence="1">
    <location>
        <begin position="602"/>
        <end position="616"/>
    </location>
</feature>
<dbReference type="STRING" id="1314785.A0A165D0R4"/>
<dbReference type="SMART" id="SM00220">
    <property type="entry name" value="S_TKc"/>
    <property type="match status" value="1"/>
</dbReference>
<dbReference type="InParanoid" id="A0A165D0R4"/>
<keyword evidence="4" id="KW-1185">Reference proteome</keyword>
<dbReference type="RefSeq" id="XP_040761644.1">
    <property type="nucleotide sequence ID" value="XM_040901988.1"/>
</dbReference>
<proteinExistence type="predicted"/>
<feature type="compositionally biased region" description="Low complexity" evidence="1">
    <location>
        <begin position="569"/>
        <end position="590"/>
    </location>
</feature>
<dbReference type="SUPFAM" id="SSF56112">
    <property type="entry name" value="Protein kinase-like (PK-like)"/>
    <property type="match status" value="1"/>
</dbReference>
<feature type="region of interest" description="Disordered" evidence="1">
    <location>
        <begin position="285"/>
        <end position="315"/>
    </location>
</feature>
<dbReference type="CDD" id="cd00180">
    <property type="entry name" value="PKc"/>
    <property type="match status" value="1"/>
</dbReference>